<sequence length="48" mass="5293">MTVQLRLTTAAGVSSCNHRIRRIKMADFTTMIDYSGDEPVMTTTEGGE</sequence>
<name>A0A3B1C249_9ZZZZ</name>
<organism evidence="1">
    <name type="scientific">hydrothermal vent metagenome</name>
    <dbReference type="NCBI Taxonomy" id="652676"/>
    <lineage>
        <taxon>unclassified sequences</taxon>
        <taxon>metagenomes</taxon>
        <taxon>ecological metagenomes</taxon>
    </lineage>
</organism>
<dbReference type="EMBL" id="UOGB01000188">
    <property type="protein sequence ID" value="VAX20801.1"/>
    <property type="molecule type" value="Genomic_DNA"/>
</dbReference>
<proteinExistence type="predicted"/>
<reference evidence="1" key="1">
    <citation type="submission" date="2018-06" db="EMBL/GenBank/DDBJ databases">
        <authorList>
            <person name="Zhirakovskaya E."/>
        </authorList>
    </citation>
    <scope>NUCLEOTIDE SEQUENCE</scope>
</reference>
<accession>A0A3B1C249</accession>
<gene>
    <name evidence="1" type="ORF">MNBD_NITROSPINAE03-1567</name>
</gene>
<protein>
    <submittedName>
        <fullName evidence="1">Uncharacterized protein</fullName>
    </submittedName>
</protein>
<evidence type="ECO:0000313" key="1">
    <source>
        <dbReference type="EMBL" id="VAX20801.1"/>
    </source>
</evidence>
<dbReference type="AlphaFoldDB" id="A0A3B1C249"/>